<dbReference type="Proteomes" id="UP000316541">
    <property type="component" value="Unassembled WGS sequence"/>
</dbReference>
<protein>
    <submittedName>
        <fullName evidence="2">GNAT family N-acetyltransferase</fullName>
    </submittedName>
</protein>
<proteinExistence type="predicted"/>
<dbReference type="SUPFAM" id="SSF55729">
    <property type="entry name" value="Acyl-CoA N-acyltransferases (Nat)"/>
    <property type="match status" value="1"/>
</dbReference>
<organism evidence="2 3">
    <name type="scientific">Microbispora hainanensis</name>
    <dbReference type="NCBI Taxonomy" id="568844"/>
    <lineage>
        <taxon>Bacteria</taxon>
        <taxon>Bacillati</taxon>
        <taxon>Actinomycetota</taxon>
        <taxon>Actinomycetes</taxon>
        <taxon>Streptosporangiales</taxon>
        <taxon>Streptosporangiaceae</taxon>
        <taxon>Microbispora</taxon>
    </lineage>
</organism>
<accession>A0A544Z1W7</accession>
<dbReference type="InterPro" id="IPR000182">
    <property type="entry name" value="GNAT_dom"/>
</dbReference>
<keyword evidence="2" id="KW-0808">Transferase</keyword>
<dbReference type="Gene3D" id="3.40.630.30">
    <property type="match status" value="1"/>
</dbReference>
<evidence type="ECO:0000259" key="1">
    <source>
        <dbReference type="PROSITE" id="PS51186"/>
    </source>
</evidence>
<dbReference type="RefSeq" id="WP_142617313.1">
    <property type="nucleotide sequence ID" value="NZ_VIRM01000005.1"/>
</dbReference>
<dbReference type="InterPro" id="IPR016181">
    <property type="entry name" value="Acyl_CoA_acyltransferase"/>
</dbReference>
<evidence type="ECO:0000313" key="2">
    <source>
        <dbReference type="EMBL" id="TQS23018.1"/>
    </source>
</evidence>
<comment type="caution">
    <text evidence="2">The sequence shown here is derived from an EMBL/GenBank/DDBJ whole genome shotgun (WGS) entry which is preliminary data.</text>
</comment>
<dbReference type="AlphaFoldDB" id="A0A544Z1W7"/>
<dbReference type="GO" id="GO:0016747">
    <property type="term" value="F:acyltransferase activity, transferring groups other than amino-acyl groups"/>
    <property type="evidence" value="ECO:0007669"/>
    <property type="project" value="InterPro"/>
</dbReference>
<evidence type="ECO:0000313" key="3">
    <source>
        <dbReference type="Proteomes" id="UP000316541"/>
    </source>
</evidence>
<dbReference type="Pfam" id="PF13508">
    <property type="entry name" value="Acetyltransf_7"/>
    <property type="match status" value="1"/>
</dbReference>
<dbReference type="EMBL" id="VIRM01000005">
    <property type="protein sequence ID" value="TQS23018.1"/>
    <property type="molecule type" value="Genomic_DNA"/>
</dbReference>
<reference evidence="2 3" key="1">
    <citation type="submission" date="2019-07" db="EMBL/GenBank/DDBJ databases">
        <title>Microbispora hainanensis DSM 45428.</title>
        <authorList>
            <person name="Thawai C."/>
        </authorList>
    </citation>
    <scope>NUCLEOTIDE SEQUENCE [LARGE SCALE GENOMIC DNA]</scope>
    <source>
        <strain evidence="2 3">DSM 45428</strain>
    </source>
</reference>
<gene>
    <name evidence="2" type="ORF">FLX08_06710</name>
</gene>
<feature type="domain" description="N-acetyltransferase" evidence="1">
    <location>
        <begin position="1"/>
        <end position="176"/>
    </location>
</feature>
<sequence length="181" mass="19922">MLVDDLDAAEVLRWQQPMHDLYIECFSVPPWSEPEERLRAFPSRLAGHVAQPGFRSALASEDGTLLGVCYGWPARTTRDADPLIEQVHDAVGPAAFAEMSRNAFEVVELMVAGKARGSGLGRTLLHRVAGGCERAWLLTLKDSPAARLYQHLGWMPKGEFDSSAGHRLVVYARENHVSVSA</sequence>
<name>A0A544Z1W7_9ACTN</name>
<dbReference type="PROSITE" id="PS51186">
    <property type="entry name" value="GNAT"/>
    <property type="match status" value="1"/>
</dbReference>